<accession>A0A6A5XXF9</accession>
<dbReference type="RefSeq" id="XP_033385750.1">
    <property type="nucleotide sequence ID" value="XM_033525011.1"/>
</dbReference>
<evidence type="ECO:0000256" key="1">
    <source>
        <dbReference type="SAM" id="MobiDB-lite"/>
    </source>
</evidence>
<dbReference type="InterPro" id="IPR012677">
    <property type="entry name" value="Nucleotide-bd_a/b_plait_sf"/>
</dbReference>
<protein>
    <recommendedName>
        <fullName evidence="4">Nucleoporin NUP53</fullName>
    </recommendedName>
</protein>
<evidence type="ECO:0000313" key="2">
    <source>
        <dbReference type="EMBL" id="KAF2017411.1"/>
    </source>
</evidence>
<dbReference type="AlphaFoldDB" id="A0A6A5XXF9"/>
<organism evidence="2 3">
    <name type="scientific">Aaosphaeria arxii CBS 175.79</name>
    <dbReference type="NCBI Taxonomy" id="1450172"/>
    <lineage>
        <taxon>Eukaryota</taxon>
        <taxon>Fungi</taxon>
        <taxon>Dikarya</taxon>
        <taxon>Ascomycota</taxon>
        <taxon>Pezizomycotina</taxon>
        <taxon>Dothideomycetes</taxon>
        <taxon>Pleosporomycetidae</taxon>
        <taxon>Pleosporales</taxon>
        <taxon>Pleosporales incertae sedis</taxon>
        <taxon>Aaosphaeria</taxon>
    </lineage>
</organism>
<feature type="compositionally biased region" description="Low complexity" evidence="1">
    <location>
        <begin position="274"/>
        <end position="293"/>
    </location>
</feature>
<sequence>MQVHAVPDSERAYDSSGRRLPWGFDFADSDHAQRRIPEEKGPFGKARKRGTSRSKTATPARSSKEDQAKLDDIRVIDDIFNKQKLQEQKRESIRVRNLPAPSANLPLSASTPNLIEAAGLSSSFQPGASSNASTKEPTEVLLYGYGNDVQWAAIDYYEKVSGGIIFEEYDRQPPSARYNLTLSQHKAASYRSLSKGSLRKINEYVGGEHWIKVTFDSPEAAERACHYSPHVVQGFKVFAERYRGSPPNEDKPLAASVGAWSSQTASPNTVSSQTLQLGGSSATLSSATATGSTPGLLPRYPSEPIFKTAGGFPEDEGDQTIIPTQPSHAPARTTSTQIGHDRGRTTLRIKGAKAAVLLPPEKAFLPAAPRWQQTFGSWPVIGWIIGSNHGIIGDQVPRKEDGTFDSASASLYWRLWYGVDSCFGTDFCGVKEAEYEE</sequence>
<evidence type="ECO:0008006" key="4">
    <source>
        <dbReference type="Google" id="ProtNLM"/>
    </source>
</evidence>
<dbReference type="Proteomes" id="UP000799778">
    <property type="component" value="Unassembled WGS sequence"/>
</dbReference>
<dbReference type="Gene3D" id="3.30.70.330">
    <property type="match status" value="1"/>
</dbReference>
<proteinExistence type="predicted"/>
<dbReference type="GeneID" id="54282408"/>
<feature type="compositionally biased region" description="Basic and acidic residues" evidence="1">
    <location>
        <begin position="7"/>
        <end position="17"/>
    </location>
</feature>
<reference evidence="2" key="1">
    <citation type="journal article" date="2020" name="Stud. Mycol.">
        <title>101 Dothideomycetes genomes: a test case for predicting lifestyles and emergence of pathogens.</title>
        <authorList>
            <person name="Haridas S."/>
            <person name="Albert R."/>
            <person name="Binder M."/>
            <person name="Bloem J."/>
            <person name="Labutti K."/>
            <person name="Salamov A."/>
            <person name="Andreopoulos B."/>
            <person name="Baker S."/>
            <person name="Barry K."/>
            <person name="Bills G."/>
            <person name="Bluhm B."/>
            <person name="Cannon C."/>
            <person name="Castanera R."/>
            <person name="Culley D."/>
            <person name="Daum C."/>
            <person name="Ezra D."/>
            <person name="Gonzalez J."/>
            <person name="Henrissat B."/>
            <person name="Kuo A."/>
            <person name="Liang C."/>
            <person name="Lipzen A."/>
            <person name="Lutzoni F."/>
            <person name="Magnuson J."/>
            <person name="Mondo S."/>
            <person name="Nolan M."/>
            <person name="Ohm R."/>
            <person name="Pangilinan J."/>
            <person name="Park H.-J."/>
            <person name="Ramirez L."/>
            <person name="Alfaro M."/>
            <person name="Sun H."/>
            <person name="Tritt A."/>
            <person name="Yoshinaga Y."/>
            <person name="Zwiers L.-H."/>
            <person name="Turgeon B."/>
            <person name="Goodwin S."/>
            <person name="Spatafora J."/>
            <person name="Crous P."/>
            <person name="Grigoriev I."/>
        </authorList>
    </citation>
    <scope>NUCLEOTIDE SEQUENCE</scope>
    <source>
        <strain evidence="2">CBS 175.79</strain>
    </source>
</reference>
<evidence type="ECO:0000313" key="3">
    <source>
        <dbReference type="Proteomes" id="UP000799778"/>
    </source>
</evidence>
<feature type="compositionally biased region" description="Polar residues" evidence="1">
    <location>
        <begin position="259"/>
        <end position="273"/>
    </location>
</feature>
<feature type="compositionally biased region" description="Basic and acidic residues" evidence="1">
    <location>
        <begin position="28"/>
        <end position="42"/>
    </location>
</feature>
<dbReference type="OrthoDB" id="8033832at2759"/>
<keyword evidence="3" id="KW-1185">Reference proteome</keyword>
<feature type="region of interest" description="Disordered" evidence="1">
    <location>
        <begin position="246"/>
        <end position="340"/>
    </location>
</feature>
<dbReference type="EMBL" id="ML978068">
    <property type="protein sequence ID" value="KAF2017411.1"/>
    <property type="molecule type" value="Genomic_DNA"/>
</dbReference>
<gene>
    <name evidence="2" type="ORF">BU24DRAFT_388636</name>
</gene>
<name>A0A6A5XXF9_9PLEO</name>
<feature type="region of interest" description="Disordered" evidence="1">
    <location>
        <begin position="1"/>
        <end position="68"/>
    </location>
</feature>
<feature type="compositionally biased region" description="Polar residues" evidence="1">
    <location>
        <begin position="321"/>
        <end position="338"/>
    </location>
</feature>